<feature type="compositionally biased region" description="Low complexity" evidence="12">
    <location>
        <begin position="417"/>
        <end position="426"/>
    </location>
</feature>
<dbReference type="CDD" id="cd17195">
    <property type="entry name" value="FERM_F1_PTPN13"/>
    <property type="match status" value="1"/>
</dbReference>
<dbReference type="GO" id="GO:0005737">
    <property type="term" value="C:cytoplasm"/>
    <property type="evidence" value="ECO:0007669"/>
    <property type="project" value="UniProtKB-UniRule"/>
</dbReference>
<dbReference type="InterPro" id="IPR018979">
    <property type="entry name" value="FERM_N"/>
</dbReference>
<dbReference type="CDD" id="cd06695">
    <property type="entry name" value="PDZ3_PTPN13_FRMPD2-like"/>
    <property type="match status" value="1"/>
</dbReference>
<dbReference type="InterPro" id="IPR019749">
    <property type="entry name" value="Band_41_domain"/>
</dbReference>
<dbReference type="InterPro" id="IPR052074">
    <property type="entry name" value="NonRcpt_TyrProt_Phosphatase"/>
</dbReference>
<dbReference type="InterPro" id="IPR000387">
    <property type="entry name" value="Tyr_Pase_dom"/>
</dbReference>
<dbReference type="Gene3D" id="2.30.42.10">
    <property type="match status" value="5"/>
</dbReference>
<dbReference type="InterPro" id="IPR000299">
    <property type="entry name" value="FERM_domain"/>
</dbReference>
<dbReference type="Pfam" id="PF00102">
    <property type="entry name" value="Y_phosphatase"/>
    <property type="match status" value="1"/>
</dbReference>
<dbReference type="PROSITE" id="PS50106">
    <property type="entry name" value="PDZ"/>
    <property type="match status" value="5"/>
</dbReference>
<dbReference type="FunFam" id="2.30.29.30:FF:000107">
    <property type="entry name" value="Tyrosine-protein phosphatase non-receptor type 13"/>
    <property type="match status" value="1"/>
</dbReference>
<dbReference type="InterPro" id="IPR014352">
    <property type="entry name" value="FERM/acyl-CoA-bd_prot_sf"/>
</dbReference>
<sequence length="2378" mass="265184">MHVSLAEALEVRGGSLQEEEIWAVLNQSAESLQELFRKVSLTDPAALGFIISPWSLLLLPSGSVSFTDENIPNQDLRAFTAPEVLQNQSLTSLSDVEKVTVKYLLFLFVLSFGKGNYPTSPIKLGDHLNSILLGMCEDVIYARVSVRTVLDACSAHIRNSNCAPSFSYVKQLVKLVLGNLPGTDQLTRNSEQKPDRSQAIRDRLRGKGLPTGRSSTSDVLDIHKPPFSHQTFLNKGLSKSMGFLSIRDTKDKEDYFKDISADNNSGHEDSENTCSPYQFKSSGPYKKVIAGIDMLPKKKIWASSMDLLCATDKDFSGETNRYQHCHPDAVTGRTSTTPRKKEARYSDGSIALDIFGPQKMDPVHHTREFSTSSAISSALDRIRDRQKKLQALREAMNVEEPARRYKTYHSDIFNTSSESPSIISSDSDFRQVRRSEASKRFESSSGLPGVDETPIQGQSQRPSRQYETPLEGNLINQEIMLKRQEEEMMQLQARMALRQSRLSLYPGDTIKASMLDITRDPLREIALETAMTQRKLRNFFGPEFVKMTIEPYISLDLPRSILNKKGKNEDNRRKVNIMLLNGQRLELTCDTKTICKDVFDMVVAHIGLVEHHLFALATLKDNEYFFVESDLKLTKVAPEGWKEEPKKKSKATVNFTLFFRIKFFMDDVSLIQHTLTCHQYYLQLRKDILEERMHCDDETALLLASLALQAEYGDYQPEVHGVSYFRLEHYLPARVMEKLDLSYIKEELPKLHNTYVGASEKETELEFLKVCQRLIEYGVHFHRVHPEKKSQTGILLGVCSKGVLVFEVHNGIRTLVLRFPWRETKKISFSKKKITLQNTSDGIKHAFQTDNSKVCQYLLHLCSSQHKFQLQMRARQNNQDAHDIERASFRSLNLQAESVRGFNMGRAISTGSLASSTLNKLAVRPLSVQAEILKRLSCSELSLYQPLQNNSKEKSDKASWEEKPRGMSKSYHDLSQASLYPLRKNVIVNMESPPQTIVELVGKPIHQMARSDTESLAGFTKLNSRSVASLNRSPERRKHESDSATEDPGQAYVIGMSMHSSGNSSSQVPLKENDVLHKRWSIVSSPEREITLVNLKKDAKYGLGFQIVGGEKMGRLDLGVFISSITPGGPADLDGCLKPGDRLISVNSVSLEGVSHHAAVEILQNAPEDVTLVISQPKEKIPKVPSTPVHFANGMKNCMKKPSYMQDSAIDSSSEDHHWPLGTLRHIIETSFGLSGGLREGSLSSQDSRTESASLSQSQVNGFFASQLGDRIWQGSQHVSPTPSVITKAIAKKRTSSDSNRSKAKKPGISDVTDYSDRGDSDMDEATYSSSQDHQTPKKESSSSMNTSNKMNFKTFSSSPPKPGDIFEVELAKNDNSLGISVTGGVNTNVRHGGIYVKAVIPKGAAESDGRIHKGDRVLAVNGISLEGATHKQAVETLRNTGQVVHLLLEKGQSSASKEHVPVTPQCTLPYQDAQGQTPEKTAKKTTHVKDYSFVTEENTFEVKLFKNSSGLGFSFSREDNLIPEQMNASIVRVKKLFPGQPAAESGKIDVGDVILKVNGASLKGLSQQEVISALRGTAPEVSLLLCRPPPGVLPEIDTALLTPLHSSAQGLPNSSKDPSQPSYVEQGTGSDDNETSDKNRKQCKSPSRKDSYSDSSGSGEDDLVKAPAKIPNTTWMSQAQNQHEAPNSQEDTFCAMFYHPQKIPQKTEFEDSNSPSPLPLDVTTIQSCQPQLESASSDSMGKYHIHHSIEPTRQENLTTLKNDLENHFEDFELEVELLITLIKSEKGSLGFTVTKGNQSIGCYVHDVIQDPAKSDGRLKPGDRLIKVNDTDVTNMTHTDAVNMLRAAPKTVRLVLGRVLELPRMPVLLHLLPDITLTCNKEELGFSLSGGHNSLHQVIYISDINPKSVAAIEGNLQLMDIIHYVNGISTQGMTLEEANRTLDMSLPSVVLKLFLSGHHSVEPSGQPALTPKNSFSKVTIQDDDIYDDPQEAEVIQSLLDVVDEEAQNLLNQNYVTRDASVSDTLKTNGKLSEEKAEDTDCDGSPLPEDFTENNIHLVFLLDHLFLTNEELTALPVVKVTPSGKYTGTKLKSVIRMLRGLLDQGIPSKELENLQELKPLDQCLIGQTKENRKKNRYKNILPYDATRVPLGDEGGYINASFIKIPVGKEEFLYIACQGPLPTTVGDFWQMIWEQKSTVIAMMTQEVEGEKIKCQRYWPNILGKTTMANDRLRLALVRLQQLKGFVVRALTLEDIQTGEMRHIFHLNFTAWPDHDTPSQPDDLLTFISYMRHIHKSGPIITHCSAGIGRSGTLICIDVVLGLISQDLEFDISDLVRCMRLQRHGMVQTEDQYIFCYQVILYVLTRLQAEEEQKDQPQLSK</sequence>
<dbReference type="InterPro" id="IPR012153">
    <property type="entry name" value="PTPN13"/>
</dbReference>
<dbReference type="SUPFAM" id="SSF52799">
    <property type="entry name" value="(Phosphotyrosine protein) phosphatases II"/>
    <property type="match status" value="1"/>
</dbReference>
<reference evidence="18" key="2">
    <citation type="submission" date="2025-09" db="UniProtKB">
        <authorList>
            <consortium name="Ensembl"/>
        </authorList>
    </citation>
    <scope>IDENTIFICATION</scope>
</reference>
<feature type="region of interest" description="Disordered" evidence="12">
    <location>
        <begin position="949"/>
        <end position="972"/>
    </location>
</feature>
<dbReference type="Pfam" id="PF16599">
    <property type="entry name" value="PTN13_u3"/>
    <property type="match status" value="1"/>
</dbReference>
<dbReference type="Pfam" id="PF09379">
    <property type="entry name" value="FERM_N"/>
    <property type="match status" value="1"/>
</dbReference>
<dbReference type="GO" id="GO:0005634">
    <property type="term" value="C:nucleus"/>
    <property type="evidence" value="ECO:0007669"/>
    <property type="project" value="UniProtKB-SubCell"/>
</dbReference>
<feature type="region of interest" description="Disordered" evidence="12">
    <location>
        <begin position="1027"/>
        <end position="1048"/>
    </location>
</feature>
<evidence type="ECO:0000256" key="2">
    <source>
        <dbReference type="ARBA" id="ARBA00004245"/>
    </source>
</evidence>
<comment type="function">
    <text evidence="8">Regulates negatively FAS-induced apoptosis and NGFR-mediated pro-apoptotic signaling.</text>
</comment>
<dbReference type="InterPro" id="IPR000242">
    <property type="entry name" value="PTP_cat"/>
</dbReference>
<dbReference type="Proteomes" id="UP000694422">
    <property type="component" value="Unplaced"/>
</dbReference>
<feature type="compositionally biased region" description="Basic and acidic residues" evidence="12">
    <location>
        <begin position="190"/>
        <end position="205"/>
    </location>
</feature>
<evidence type="ECO:0000256" key="3">
    <source>
        <dbReference type="ARBA" id="ARBA00009649"/>
    </source>
</evidence>
<feature type="domain" description="Tyrosine specific protein phosphatases" evidence="14">
    <location>
        <begin position="2282"/>
        <end position="2351"/>
    </location>
</feature>
<dbReference type="FunFam" id="2.30.42.10:FF:000174">
    <property type="entry name" value="Tyrosine-protein phosphatase non-receptor type 13"/>
    <property type="match status" value="1"/>
</dbReference>
<evidence type="ECO:0000256" key="6">
    <source>
        <dbReference type="ARBA" id="ARBA00023212"/>
    </source>
</evidence>
<feature type="region of interest" description="Disordered" evidence="12">
    <location>
        <begin position="184"/>
        <end position="220"/>
    </location>
</feature>
<evidence type="ECO:0000259" key="14">
    <source>
        <dbReference type="PROSITE" id="PS50056"/>
    </source>
</evidence>
<name>A0A8C9QGD1_SPEDA</name>
<dbReference type="PROSITE" id="PS50057">
    <property type="entry name" value="FERM_3"/>
    <property type="match status" value="1"/>
</dbReference>
<feature type="domain" description="PDZ" evidence="16">
    <location>
        <begin position="1092"/>
        <end position="1178"/>
    </location>
</feature>
<dbReference type="Gene3D" id="3.90.190.10">
    <property type="entry name" value="Protein tyrosine phosphatase superfamily"/>
    <property type="match status" value="1"/>
</dbReference>
<dbReference type="InterPro" id="IPR029021">
    <property type="entry name" value="Prot-tyrosine_phosphatase-like"/>
</dbReference>
<feature type="domain" description="PDZ" evidence="16">
    <location>
        <begin position="1779"/>
        <end position="1860"/>
    </location>
</feature>
<feature type="compositionally biased region" description="Low complexity" evidence="12">
    <location>
        <begin position="1342"/>
        <end position="1352"/>
    </location>
</feature>
<feature type="coiled-coil region" evidence="11">
    <location>
        <begin position="474"/>
        <end position="501"/>
    </location>
</feature>
<evidence type="ECO:0000256" key="12">
    <source>
        <dbReference type="SAM" id="MobiDB-lite"/>
    </source>
</evidence>
<dbReference type="CDD" id="cd06697">
    <property type="entry name" value="PDZ5_PTPN13-like"/>
    <property type="match status" value="1"/>
</dbReference>
<evidence type="ECO:0000256" key="9">
    <source>
        <dbReference type="PIRSR" id="PIRSR000933-50"/>
    </source>
</evidence>
<dbReference type="CDD" id="cd14597">
    <property type="entry name" value="PTPc-N13"/>
    <property type="match status" value="1"/>
</dbReference>
<dbReference type="Gene3D" id="2.30.29.30">
    <property type="entry name" value="Pleckstrin-homology domain (PH domain)/Phosphotyrosine-binding domain (PTB)"/>
    <property type="match status" value="1"/>
</dbReference>
<keyword evidence="4 8" id="KW-0963">Cytoplasm</keyword>
<keyword evidence="7" id="KW-0539">Nucleus</keyword>
<dbReference type="InterPro" id="IPR001478">
    <property type="entry name" value="PDZ"/>
</dbReference>
<dbReference type="PIRSF" id="PIRSF000933">
    <property type="entry name" value="Tyr-Ptase_nr13"/>
    <property type="match status" value="1"/>
</dbReference>
<dbReference type="Pfam" id="PF09380">
    <property type="entry name" value="FERM_C"/>
    <property type="match status" value="1"/>
</dbReference>
<dbReference type="SUPFAM" id="SSF47031">
    <property type="entry name" value="Second domain of FERM"/>
    <property type="match status" value="1"/>
</dbReference>
<dbReference type="SMART" id="SM00404">
    <property type="entry name" value="PTPc_motif"/>
    <property type="match status" value="1"/>
</dbReference>
<dbReference type="PRINTS" id="PR00935">
    <property type="entry name" value="BAND41"/>
</dbReference>
<dbReference type="Gene3D" id="1.20.80.10">
    <property type="match status" value="1"/>
</dbReference>
<feature type="binding site" evidence="10">
    <location>
        <position position="2271"/>
    </location>
    <ligand>
        <name>substrate</name>
    </ligand>
</feature>
<evidence type="ECO:0000256" key="7">
    <source>
        <dbReference type="ARBA" id="ARBA00023242"/>
    </source>
</evidence>
<feature type="domain" description="KIND" evidence="17">
    <location>
        <begin position="3"/>
        <end position="190"/>
    </location>
</feature>
<evidence type="ECO:0000259" key="13">
    <source>
        <dbReference type="PROSITE" id="PS50055"/>
    </source>
</evidence>
<feature type="binding site" evidence="10">
    <location>
        <position position="2345"/>
    </location>
    <ligand>
        <name>substrate</name>
    </ligand>
</feature>
<dbReference type="Pfam" id="PF00373">
    <property type="entry name" value="FERM_M"/>
    <property type="match status" value="1"/>
</dbReference>
<feature type="compositionally biased region" description="Basic and acidic residues" evidence="12">
    <location>
        <begin position="1033"/>
        <end position="1042"/>
    </location>
</feature>
<dbReference type="FunFam" id="3.10.20.90:FF:000082">
    <property type="entry name" value="Tyrosine-protein phosphatase non-receptor type 13"/>
    <property type="match status" value="1"/>
</dbReference>
<dbReference type="FunFam" id="2.30.42.10:FF:000105">
    <property type="entry name" value="Tyrosine-protein phosphatase non-receptor type 13"/>
    <property type="match status" value="1"/>
</dbReference>
<dbReference type="Pfam" id="PF00595">
    <property type="entry name" value="PDZ"/>
    <property type="match status" value="5"/>
</dbReference>
<dbReference type="FunFam" id="1.20.80.10:FF:000011">
    <property type="entry name" value="Tyrosine-protein phosphatase non-receptor type 13"/>
    <property type="match status" value="1"/>
</dbReference>
<evidence type="ECO:0000259" key="17">
    <source>
        <dbReference type="PROSITE" id="PS51377"/>
    </source>
</evidence>
<comment type="subcellular location">
    <subcellularLocation>
        <location evidence="2 8">Cytoplasm</location>
        <location evidence="2 8">Cytoskeleton</location>
    </subcellularLocation>
    <subcellularLocation>
        <location evidence="1">Nucleus</location>
    </subcellularLocation>
</comment>
<feature type="compositionally biased region" description="Basic and acidic residues" evidence="12">
    <location>
        <begin position="951"/>
        <end position="965"/>
    </location>
</feature>
<protein>
    <recommendedName>
        <fullName evidence="8">Tyrosine-protein phosphatase non-receptor type 13</fullName>
        <ecNumber evidence="8">3.1.3.48</ecNumber>
    </recommendedName>
</protein>
<feature type="domain" description="PDZ" evidence="16">
    <location>
        <begin position="1502"/>
        <end position="1590"/>
    </location>
</feature>
<organism evidence="18 19">
    <name type="scientific">Spermophilus dauricus</name>
    <name type="common">Daurian ground squirrel</name>
    <dbReference type="NCBI Taxonomy" id="99837"/>
    <lineage>
        <taxon>Eukaryota</taxon>
        <taxon>Metazoa</taxon>
        <taxon>Chordata</taxon>
        <taxon>Craniata</taxon>
        <taxon>Vertebrata</taxon>
        <taxon>Euteleostomi</taxon>
        <taxon>Mammalia</taxon>
        <taxon>Eutheria</taxon>
        <taxon>Euarchontoglires</taxon>
        <taxon>Glires</taxon>
        <taxon>Rodentia</taxon>
        <taxon>Sciuromorpha</taxon>
        <taxon>Sciuridae</taxon>
        <taxon>Xerinae</taxon>
        <taxon>Marmotini</taxon>
        <taxon>Spermophilus</taxon>
    </lineage>
</organism>
<dbReference type="InterPro" id="IPR011993">
    <property type="entry name" value="PH-like_dom_sf"/>
</dbReference>
<dbReference type="SUPFAM" id="SSF50729">
    <property type="entry name" value="PH domain-like"/>
    <property type="match status" value="1"/>
</dbReference>
<dbReference type="FunFam" id="2.30.42.10:FF:000086">
    <property type="entry name" value="Tyrosine-protein phosphatase non-receptor type 13"/>
    <property type="match status" value="1"/>
</dbReference>
<keyword evidence="19" id="KW-1185">Reference proteome</keyword>
<dbReference type="GO" id="GO:0004725">
    <property type="term" value="F:protein tyrosine phosphatase activity"/>
    <property type="evidence" value="ECO:0007669"/>
    <property type="project" value="UniProtKB-UniRule"/>
</dbReference>
<evidence type="ECO:0000313" key="18">
    <source>
        <dbReference type="Ensembl" id="ENSSDAP00000022030.1"/>
    </source>
</evidence>
<dbReference type="PROSITE" id="PS50055">
    <property type="entry name" value="TYR_PHOSPHATASE_PTP"/>
    <property type="match status" value="1"/>
</dbReference>
<feature type="region of interest" description="Disordered" evidence="12">
    <location>
        <begin position="417"/>
        <end position="467"/>
    </location>
</feature>
<dbReference type="EC" id="3.1.3.48" evidence="8"/>
<dbReference type="SMART" id="SM00228">
    <property type="entry name" value="PDZ"/>
    <property type="match status" value="5"/>
</dbReference>
<feature type="region of interest" description="Disordered" evidence="12">
    <location>
        <begin position="1238"/>
        <end position="1257"/>
    </location>
</feature>
<dbReference type="Gene3D" id="1.10.510.10">
    <property type="entry name" value="Transferase(Phosphotransferase) domain 1"/>
    <property type="match status" value="1"/>
</dbReference>
<dbReference type="FunFam" id="3.90.190.10:FF:000034">
    <property type="entry name" value="Tyrosine-protein phosphatase non-receptor type 13"/>
    <property type="match status" value="1"/>
</dbReference>
<evidence type="ECO:0000313" key="19">
    <source>
        <dbReference type="Proteomes" id="UP000694422"/>
    </source>
</evidence>
<reference evidence="18" key="1">
    <citation type="submission" date="2025-08" db="UniProtKB">
        <authorList>
            <consortium name="Ensembl"/>
        </authorList>
    </citation>
    <scope>IDENTIFICATION</scope>
</reference>
<dbReference type="InterPro" id="IPR036034">
    <property type="entry name" value="PDZ_sf"/>
</dbReference>
<dbReference type="InterPro" id="IPR011019">
    <property type="entry name" value="KIND_dom"/>
</dbReference>
<evidence type="ECO:0000256" key="8">
    <source>
        <dbReference type="PIRNR" id="PIRNR000933"/>
    </source>
</evidence>
<evidence type="ECO:0000259" key="16">
    <source>
        <dbReference type="PROSITE" id="PS50106"/>
    </source>
</evidence>
<feature type="compositionally biased region" description="Polar residues" evidence="12">
    <location>
        <begin position="1606"/>
        <end position="1631"/>
    </location>
</feature>
<evidence type="ECO:0000256" key="5">
    <source>
        <dbReference type="ARBA" id="ARBA00022737"/>
    </source>
</evidence>
<feature type="compositionally biased region" description="Polar residues" evidence="12">
    <location>
        <begin position="455"/>
        <end position="466"/>
    </location>
</feature>
<dbReference type="FunFam" id="2.30.42.10:FF:000084">
    <property type="entry name" value="Tyrosine-protein phosphatase non-receptor type 13"/>
    <property type="match status" value="1"/>
</dbReference>
<evidence type="ECO:0000256" key="4">
    <source>
        <dbReference type="ARBA" id="ARBA00022490"/>
    </source>
</evidence>
<feature type="compositionally biased region" description="Basic and acidic residues" evidence="12">
    <location>
        <begin position="427"/>
        <end position="442"/>
    </location>
</feature>
<feature type="domain" description="PDZ" evidence="16">
    <location>
        <begin position="1874"/>
        <end position="1957"/>
    </location>
</feature>
<dbReference type="PRINTS" id="PR00700">
    <property type="entry name" value="PRTYPHPHTASE"/>
</dbReference>
<dbReference type="SMART" id="SM00194">
    <property type="entry name" value="PTPc"/>
    <property type="match status" value="1"/>
</dbReference>
<dbReference type="PANTHER" id="PTHR46900:SF1">
    <property type="entry name" value="TYROSINE-PROTEIN PHOSPHATASE NON-RECEPTOR TYPE 13"/>
    <property type="match status" value="1"/>
</dbReference>
<evidence type="ECO:0000259" key="15">
    <source>
        <dbReference type="PROSITE" id="PS50057"/>
    </source>
</evidence>
<dbReference type="Ensembl" id="ENSSDAT00000025173.1">
    <property type="protein sequence ID" value="ENSSDAP00000022030.1"/>
    <property type="gene ID" value="ENSSDAG00000019676.1"/>
</dbReference>
<evidence type="ECO:0000256" key="1">
    <source>
        <dbReference type="ARBA" id="ARBA00004123"/>
    </source>
</evidence>
<feature type="active site" description="Phosphocysteine intermediate" evidence="9">
    <location>
        <position position="2301"/>
    </location>
</feature>
<dbReference type="InterPro" id="IPR029071">
    <property type="entry name" value="Ubiquitin-like_domsf"/>
</dbReference>
<dbReference type="PANTHER" id="PTHR46900">
    <property type="entry name" value="TYROSINE-PROTEIN PHOSPHATASE NON-RECEPTOR TYPE 13"/>
    <property type="match status" value="1"/>
</dbReference>
<dbReference type="GO" id="GO:0005856">
    <property type="term" value="C:cytoskeleton"/>
    <property type="evidence" value="ECO:0007669"/>
    <property type="project" value="UniProtKB-SubCell"/>
</dbReference>
<feature type="domain" description="PDZ" evidence="16">
    <location>
        <begin position="1368"/>
        <end position="1453"/>
    </location>
</feature>
<keyword evidence="8" id="KW-0904">Protein phosphatase</keyword>
<dbReference type="CDD" id="cd06792">
    <property type="entry name" value="PDZ2-PTPN13_FRMPD2-like"/>
    <property type="match status" value="1"/>
</dbReference>
<dbReference type="InterPro" id="IPR003595">
    <property type="entry name" value="Tyr_Pase_cat"/>
</dbReference>
<dbReference type="PROSITE" id="PS50056">
    <property type="entry name" value="TYR_PHOSPHATASE_2"/>
    <property type="match status" value="1"/>
</dbReference>
<feature type="domain" description="Tyrosine-protein phosphatase" evidence="13">
    <location>
        <begin position="2106"/>
        <end position="2360"/>
    </location>
</feature>
<feature type="domain" description="FERM" evidence="15">
    <location>
        <begin position="573"/>
        <end position="873"/>
    </location>
</feature>
<dbReference type="SMART" id="SM01196">
    <property type="entry name" value="FERM_C"/>
    <property type="match status" value="1"/>
</dbReference>
<dbReference type="SUPFAM" id="SSF50156">
    <property type="entry name" value="PDZ domain-like"/>
    <property type="match status" value="5"/>
</dbReference>
<keyword evidence="5" id="KW-0677">Repeat</keyword>
<dbReference type="Gene3D" id="3.10.20.90">
    <property type="entry name" value="Phosphatidylinositol 3-kinase Catalytic Subunit, Chain A, domain 1"/>
    <property type="match status" value="1"/>
</dbReference>
<proteinExistence type="inferred from homology"/>
<dbReference type="SMART" id="SM00750">
    <property type="entry name" value="KIND"/>
    <property type="match status" value="1"/>
</dbReference>
<dbReference type="SMART" id="SM00295">
    <property type="entry name" value="B41"/>
    <property type="match status" value="1"/>
</dbReference>
<keyword evidence="8" id="KW-0378">Hydrolase</keyword>
<keyword evidence="11" id="KW-0175">Coiled coil</keyword>
<evidence type="ECO:0000256" key="11">
    <source>
        <dbReference type="SAM" id="Coils"/>
    </source>
</evidence>
<dbReference type="InterPro" id="IPR035963">
    <property type="entry name" value="FERM_2"/>
</dbReference>
<dbReference type="CDD" id="cd23072">
    <property type="entry name" value="PDZ1_PTPN13-like"/>
    <property type="match status" value="1"/>
</dbReference>
<keyword evidence="6 8" id="KW-0206">Cytoskeleton</keyword>
<accession>A0A8C9QGD1</accession>
<feature type="region of interest" description="Disordered" evidence="12">
    <location>
        <begin position="1291"/>
        <end position="1361"/>
    </location>
</feature>
<dbReference type="GO" id="GO:0036312">
    <property type="term" value="F:phosphatidylinositol 3-kinase regulatory subunit binding"/>
    <property type="evidence" value="ECO:0007669"/>
    <property type="project" value="TreeGrafter"/>
</dbReference>
<evidence type="ECO:0000256" key="10">
    <source>
        <dbReference type="PIRSR" id="PIRSR000933-51"/>
    </source>
</evidence>
<dbReference type="PROSITE" id="PS51377">
    <property type="entry name" value="KIND"/>
    <property type="match status" value="1"/>
</dbReference>
<feature type="region of interest" description="Disordered" evidence="12">
    <location>
        <begin position="1606"/>
        <end position="1666"/>
    </location>
</feature>
<dbReference type="CDD" id="cd14473">
    <property type="entry name" value="FERM_B-lobe"/>
    <property type="match status" value="1"/>
</dbReference>
<feature type="binding site" evidence="10">
    <location>
        <begin position="2301"/>
        <end position="2307"/>
    </location>
    <ligand>
        <name>substrate</name>
    </ligand>
</feature>
<dbReference type="CDD" id="cd06696">
    <property type="entry name" value="PDZ4_PTPN13-like"/>
    <property type="match status" value="1"/>
</dbReference>
<dbReference type="InterPro" id="IPR018980">
    <property type="entry name" value="FERM_PH-like_C"/>
</dbReference>
<dbReference type="SUPFAM" id="SSF54236">
    <property type="entry name" value="Ubiquitin-like"/>
    <property type="match status" value="1"/>
</dbReference>
<dbReference type="InterPro" id="IPR019748">
    <property type="entry name" value="FERM_central"/>
</dbReference>
<comment type="catalytic activity">
    <reaction evidence="8">
        <text>O-phospho-L-tyrosyl-[protein] + H2O = L-tyrosyl-[protein] + phosphate</text>
        <dbReference type="Rhea" id="RHEA:10684"/>
        <dbReference type="Rhea" id="RHEA-COMP:10136"/>
        <dbReference type="Rhea" id="RHEA-COMP:20101"/>
        <dbReference type="ChEBI" id="CHEBI:15377"/>
        <dbReference type="ChEBI" id="CHEBI:43474"/>
        <dbReference type="ChEBI" id="CHEBI:46858"/>
        <dbReference type="ChEBI" id="CHEBI:61978"/>
        <dbReference type="EC" id="3.1.3.48"/>
    </reaction>
</comment>
<comment type="similarity">
    <text evidence="3 8">Belongs to the protein-tyrosine phosphatase family. Non-receptor class subfamily.</text>
</comment>